<dbReference type="Gene3D" id="2.30.30.240">
    <property type="entry name" value="PRC-barrel domain"/>
    <property type="match status" value="2"/>
</dbReference>
<protein>
    <recommendedName>
        <fullName evidence="1">PRC-barrel domain-containing protein</fullName>
    </recommendedName>
</protein>
<evidence type="ECO:0000313" key="2">
    <source>
        <dbReference type="EMBL" id="AIF17931.1"/>
    </source>
</evidence>
<dbReference type="Pfam" id="PF05239">
    <property type="entry name" value="PRC"/>
    <property type="match status" value="2"/>
</dbReference>
<dbReference type="InterPro" id="IPR027275">
    <property type="entry name" value="PRC-brl_dom"/>
</dbReference>
<sequence length="150" mass="17059">MSTRLEGMPEHLKTADEFRGKPVVDREGIRYGKVKHIHINSDTLSVAGVTVHQGFHKDYYLSNDSIDKFTEKTLLLSTPPIRVGVQVVDIDGTKIGKVKKLHRHPDTNELEYIEIPTGLLHKKLITKSDIWGIGEKIILNFTKKEFSKLE</sequence>
<accession>A0A075HNG1</accession>
<feature type="domain" description="PRC-barrel" evidence="1">
    <location>
        <begin position="14"/>
        <end position="64"/>
    </location>
</feature>
<proteinExistence type="predicted"/>
<evidence type="ECO:0000259" key="1">
    <source>
        <dbReference type="Pfam" id="PF05239"/>
    </source>
</evidence>
<dbReference type="AlphaFoldDB" id="A0A075HNG1"/>
<organism evidence="2">
    <name type="scientific">uncultured marine thaumarchaeote KM3_79_H02</name>
    <dbReference type="NCBI Taxonomy" id="1456297"/>
    <lineage>
        <taxon>Archaea</taxon>
        <taxon>Nitrososphaerota</taxon>
        <taxon>environmental samples</taxon>
    </lineage>
</organism>
<dbReference type="EMBL" id="KF901096">
    <property type="protein sequence ID" value="AIF17931.1"/>
    <property type="molecule type" value="Genomic_DNA"/>
</dbReference>
<dbReference type="SUPFAM" id="SSF50346">
    <property type="entry name" value="PRC-barrel domain"/>
    <property type="match status" value="2"/>
</dbReference>
<dbReference type="InterPro" id="IPR011033">
    <property type="entry name" value="PRC_barrel-like_sf"/>
</dbReference>
<reference evidence="2" key="1">
    <citation type="journal article" date="2014" name="Genome Biol. Evol.">
        <title>Pangenome evidence for extensive interdomain horizontal transfer affecting lineage core and shell genes in uncultured planktonic thaumarchaeota and euryarchaeota.</title>
        <authorList>
            <person name="Deschamps P."/>
            <person name="Zivanovic Y."/>
            <person name="Moreira D."/>
            <person name="Rodriguez-Valera F."/>
            <person name="Lopez-Garcia P."/>
        </authorList>
    </citation>
    <scope>NUCLEOTIDE SEQUENCE</scope>
</reference>
<feature type="domain" description="PRC-barrel" evidence="1">
    <location>
        <begin position="84"/>
        <end position="120"/>
    </location>
</feature>
<name>A0A075HNG1_9ARCH</name>